<dbReference type="EMBL" id="QJKJ01007290">
    <property type="protein sequence ID" value="RDX83641.1"/>
    <property type="molecule type" value="Genomic_DNA"/>
</dbReference>
<gene>
    <name evidence="1" type="ORF">CR513_35407</name>
</gene>
<comment type="caution">
    <text evidence="1">The sequence shown here is derived from an EMBL/GenBank/DDBJ whole genome shotgun (WGS) entry which is preliminary data.</text>
</comment>
<keyword evidence="2" id="KW-1185">Reference proteome</keyword>
<proteinExistence type="predicted"/>
<organism evidence="1 2">
    <name type="scientific">Mucuna pruriens</name>
    <name type="common">Velvet bean</name>
    <name type="synonym">Dolichos pruriens</name>
    <dbReference type="NCBI Taxonomy" id="157652"/>
    <lineage>
        <taxon>Eukaryota</taxon>
        <taxon>Viridiplantae</taxon>
        <taxon>Streptophyta</taxon>
        <taxon>Embryophyta</taxon>
        <taxon>Tracheophyta</taxon>
        <taxon>Spermatophyta</taxon>
        <taxon>Magnoliopsida</taxon>
        <taxon>eudicotyledons</taxon>
        <taxon>Gunneridae</taxon>
        <taxon>Pentapetalae</taxon>
        <taxon>rosids</taxon>
        <taxon>fabids</taxon>
        <taxon>Fabales</taxon>
        <taxon>Fabaceae</taxon>
        <taxon>Papilionoideae</taxon>
        <taxon>50 kb inversion clade</taxon>
        <taxon>NPAAA clade</taxon>
        <taxon>indigoferoid/millettioid clade</taxon>
        <taxon>Phaseoleae</taxon>
        <taxon>Mucuna</taxon>
    </lineage>
</organism>
<reference evidence="1" key="1">
    <citation type="submission" date="2018-05" db="EMBL/GenBank/DDBJ databases">
        <title>Draft genome of Mucuna pruriens seed.</title>
        <authorList>
            <person name="Nnadi N.E."/>
            <person name="Vos R."/>
            <person name="Hasami M.H."/>
            <person name="Devisetty U.K."/>
            <person name="Aguiy J.C."/>
        </authorList>
    </citation>
    <scope>NUCLEOTIDE SEQUENCE [LARGE SCALE GENOMIC DNA]</scope>
    <source>
        <strain evidence="1">JCA_2017</strain>
    </source>
</reference>
<dbReference type="OrthoDB" id="1752268at2759"/>
<protein>
    <submittedName>
        <fullName evidence="1">Uncharacterized protein</fullName>
    </submittedName>
</protein>
<feature type="non-terminal residue" evidence="1">
    <location>
        <position position="1"/>
    </location>
</feature>
<accession>A0A371FZD2</accession>
<evidence type="ECO:0000313" key="2">
    <source>
        <dbReference type="Proteomes" id="UP000257109"/>
    </source>
</evidence>
<dbReference type="AlphaFoldDB" id="A0A371FZD2"/>
<dbReference type="Proteomes" id="UP000257109">
    <property type="component" value="Unassembled WGS sequence"/>
</dbReference>
<sequence>MAAELMLRWPLSWMADVDNTIGPLFIGLLGCKAWTPETNLAWPRWSQSGRDDFILDETLLLTVNSLANTLLRPDAPRRLEITQKDNKHFTPLNEKKAQILREICHTRLLHFPPPSDGKILGNNWADWCDFHRTMGHSTEACWTLKTQIERLI</sequence>
<evidence type="ECO:0000313" key="1">
    <source>
        <dbReference type="EMBL" id="RDX83641.1"/>
    </source>
</evidence>
<name>A0A371FZD2_MUCPR</name>